<keyword evidence="1" id="KW-0732">Signal</keyword>
<accession>A0ABV2EEL8</accession>
<reference evidence="2 3" key="1">
    <citation type="submission" date="2024-06" db="EMBL/GenBank/DDBJ databases">
        <title>Genomic Encyclopedia of Type Strains, Phase IV (KMG-IV): sequencing the most valuable type-strain genomes for metagenomic binning, comparative biology and taxonomic classification.</title>
        <authorList>
            <person name="Goeker M."/>
        </authorList>
    </citation>
    <scope>NUCLEOTIDE SEQUENCE [LARGE SCALE GENOMIC DNA]</scope>
    <source>
        <strain evidence="2 3">DSM 17809</strain>
    </source>
</reference>
<dbReference type="EMBL" id="JBEPLU010000001">
    <property type="protein sequence ID" value="MET3525473.1"/>
    <property type="molecule type" value="Genomic_DNA"/>
</dbReference>
<dbReference type="RefSeq" id="WP_331928352.1">
    <property type="nucleotide sequence ID" value="NZ_JBEPLU010000001.1"/>
</dbReference>
<evidence type="ECO:0008006" key="4">
    <source>
        <dbReference type="Google" id="ProtNLM"/>
    </source>
</evidence>
<dbReference type="PIRSF" id="PIRSF032038">
    <property type="entry name" value="UCP023238"/>
    <property type="match status" value="1"/>
</dbReference>
<dbReference type="InterPro" id="IPR016987">
    <property type="entry name" value="UCP023238"/>
</dbReference>
<feature type="signal peptide" evidence="1">
    <location>
        <begin position="1"/>
        <end position="20"/>
    </location>
</feature>
<comment type="caution">
    <text evidence="2">The sequence shown here is derived from an EMBL/GenBank/DDBJ whole genome shotgun (WGS) entry which is preliminary data.</text>
</comment>
<feature type="chain" id="PRO_5047536852" description="Lysozyme inhibitor LprI N-terminal domain-containing protein" evidence="1">
    <location>
        <begin position="21"/>
        <end position="180"/>
    </location>
</feature>
<dbReference type="Proteomes" id="UP001549110">
    <property type="component" value="Unassembled WGS sequence"/>
</dbReference>
<evidence type="ECO:0000313" key="2">
    <source>
        <dbReference type="EMBL" id="MET3525473.1"/>
    </source>
</evidence>
<gene>
    <name evidence="2" type="ORF">ABID41_000568</name>
</gene>
<proteinExistence type="predicted"/>
<organism evidence="2 3">
    <name type="scientific">Phenylobacterium koreense</name>
    <dbReference type="NCBI Taxonomy" id="266125"/>
    <lineage>
        <taxon>Bacteria</taxon>
        <taxon>Pseudomonadati</taxon>
        <taxon>Pseudomonadota</taxon>
        <taxon>Alphaproteobacteria</taxon>
        <taxon>Caulobacterales</taxon>
        <taxon>Caulobacteraceae</taxon>
        <taxon>Phenylobacterium</taxon>
    </lineage>
</organism>
<protein>
    <recommendedName>
        <fullName evidence="4">Lysozyme inhibitor LprI N-terminal domain-containing protein</fullName>
    </recommendedName>
</protein>
<evidence type="ECO:0000256" key="1">
    <source>
        <dbReference type="SAM" id="SignalP"/>
    </source>
</evidence>
<sequence>MTSFKVLTGLTFLVAIGAQAALPAWAAEPRAEGRAAVIEKLTACRKITTDAERLACYDGAASELEQAEAKGDVVVIDREQARQVRRQAFGFSLPSISLFERGEEKEELDSIESTISSARQDATGKWSLKLENGSTWTQVDVNGPSRTPKTGLAVRIRKASMGSFLLSIEGGRAFRARRTD</sequence>
<evidence type="ECO:0000313" key="3">
    <source>
        <dbReference type="Proteomes" id="UP001549110"/>
    </source>
</evidence>
<name>A0ABV2EEL8_9CAUL</name>
<keyword evidence="3" id="KW-1185">Reference proteome</keyword>